<dbReference type="SUPFAM" id="SSF55961">
    <property type="entry name" value="Bet v1-like"/>
    <property type="match status" value="1"/>
</dbReference>
<comment type="subunit">
    <text evidence="2">Interacts with coenzyme Q.</text>
</comment>
<name>A0ABM1C536_LIMPO</name>
<proteinExistence type="inferred from homology"/>
<gene>
    <name evidence="6" type="primary">LOC106478309</name>
</gene>
<dbReference type="PANTHER" id="PTHR12901:SF10">
    <property type="entry name" value="COENZYME Q-BINDING PROTEIN COQ10, MITOCHONDRIAL"/>
    <property type="match status" value="1"/>
</dbReference>
<evidence type="ECO:0000259" key="4">
    <source>
        <dbReference type="Pfam" id="PF03364"/>
    </source>
</evidence>
<evidence type="ECO:0000313" key="6">
    <source>
        <dbReference type="RefSeq" id="XP_013794329.1"/>
    </source>
</evidence>
<dbReference type="PANTHER" id="PTHR12901">
    <property type="entry name" value="SPERM PROTEIN HOMOLOG"/>
    <property type="match status" value="1"/>
</dbReference>
<keyword evidence="5" id="KW-1185">Reference proteome</keyword>
<dbReference type="Pfam" id="PF03364">
    <property type="entry name" value="Polyketide_cyc"/>
    <property type="match status" value="1"/>
</dbReference>
<comment type="similarity">
    <text evidence="1">Belongs to the COQ10 family.</text>
</comment>
<evidence type="ECO:0000256" key="1">
    <source>
        <dbReference type="ARBA" id="ARBA00006885"/>
    </source>
</evidence>
<dbReference type="CDD" id="cd07813">
    <property type="entry name" value="COQ10p_like"/>
    <property type="match status" value="1"/>
</dbReference>
<dbReference type="GeneID" id="106478309"/>
<organism evidence="5 6">
    <name type="scientific">Limulus polyphemus</name>
    <name type="common">Atlantic horseshoe crab</name>
    <dbReference type="NCBI Taxonomy" id="6850"/>
    <lineage>
        <taxon>Eukaryota</taxon>
        <taxon>Metazoa</taxon>
        <taxon>Ecdysozoa</taxon>
        <taxon>Arthropoda</taxon>
        <taxon>Chelicerata</taxon>
        <taxon>Merostomata</taxon>
        <taxon>Xiphosura</taxon>
        <taxon>Limulidae</taxon>
        <taxon>Limulus</taxon>
    </lineage>
</organism>
<dbReference type="InterPro" id="IPR044996">
    <property type="entry name" value="COQ10-like"/>
</dbReference>
<dbReference type="Gene3D" id="3.30.530.20">
    <property type="match status" value="1"/>
</dbReference>
<feature type="domain" description="Coenzyme Q-binding protein COQ10 START" evidence="4">
    <location>
        <begin position="92"/>
        <end position="219"/>
    </location>
</feature>
<dbReference type="RefSeq" id="XP_013794329.1">
    <property type="nucleotide sequence ID" value="XM_013938875.1"/>
</dbReference>
<dbReference type="Proteomes" id="UP000694941">
    <property type="component" value="Unplaced"/>
</dbReference>
<dbReference type="InterPro" id="IPR005031">
    <property type="entry name" value="COQ10_START"/>
</dbReference>
<evidence type="ECO:0000313" key="5">
    <source>
        <dbReference type="Proteomes" id="UP000694941"/>
    </source>
</evidence>
<evidence type="ECO:0000256" key="3">
    <source>
        <dbReference type="ARBA" id="ARBA00024947"/>
    </source>
</evidence>
<protein>
    <submittedName>
        <fullName evidence="6">Coenzyme Q-binding protein COQ10 homolog B, mitochondrial-like</fullName>
    </submittedName>
</protein>
<comment type="function">
    <text evidence="3">Required for the function of coenzyme Q in the respiratory chain. May serve as a chaperone or may be involved in the transport of Q6 from its site of synthesis to the catalytic sites of the respiratory complexes.</text>
</comment>
<sequence>MAEKKIISLLRRTNKNFTYRFSKPLGCNSRSTAKFCTVLALNYSNRWHQSQHLSKNGIVCQHTVLKRNFFQLPNPFGGTTKRKEYSERRLLGYSMDQMYEIVADVGSYKEFVPWCTRSSVTKKRQGHLLAQMEIGFSPLVERYTSSVTLAKPHLVKACCTEGKLFNHLETVWRFSTGLPENPKTCTLHFNVSFEFRSLLHSHLSHMFFDEVVRQMVNAFLQRAECLYGKQSIQKQRAKVLSYVT</sequence>
<dbReference type="InterPro" id="IPR023393">
    <property type="entry name" value="START-like_dom_sf"/>
</dbReference>
<accession>A0ABM1C536</accession>
<evidence type="ECO:0000256" key="2">
    <source>
        <dbReference type="ARBA" id="ARBA00011814"/>
    </source>
</evidence>
<reference evidence="6" key="1">
    <citation type="submission" date="2025-08" db="UniProtKB">
        <authorList>
            <consortium name="RefSeq"/>
        </authorList>
    </citation>
    <scope>IDENTIFICATION</scope>
    <source>
        <tissue evidence="6">Muscle</tissue>
    </source>
</reference>